<dbReference type="AlphaFoldDB" id="A0AA35VZI9"/>
<gene>
    <name evidence="4" type="ORF">LSALG_LOCUS12142</name>
</gene>
<dbReference type="Gene3D" id="2.130.10.10">
    <property type="entry name" value="YVTN repeat-like/Quinoprotein amine dehydrogenase"/>
    <property type="match status" value="1"/>
</dbReference>
<feature type="region of interest" description="Disordered" evidence="2">
    <location>
        <begin position="322"/>
        <end position="379"/>
    </location>
</feature>
<dbReference type="Pfam" id="PF00400">
    <property type="entry name" value="WD40"/>
    <property type="match status" value="2"/>
</dbReference>
<keyword evidence="3" id="KW-1133">Transmembrane helix</keyword>
<reference evidence="4" key="1">
    <citation type="submission" date="2023-04" db="EMBL/GenBank/DDBJ databases">
        <authorList>
            <person name="Vijverberg K."/>
            <person name="Xiong W."/>
            <person name="Schranz E."/>
        </authorList>
    </citation>
    <scope>NUCLEOTIDE SEQUENCE</scope>
</reference>
<keyword evidence="3" id="KW-0812">Transmembrane</keyword>
<feature type="compositionally biased region" description="Low complexity" evidence="2">
    <location>
        <begin position="322"/>
        <end position="377"/>
    </location>
</feature>
<dbReference type="SUPFAM" id="SSF50978">
    <property type="entry name" value="WD40 repeat-like"/>
    <property type="match status" value="1"/>
</dbReference>
<evidence type="ECO:0000313" key="4">
    <source>
        <dbReference type="EMBL" id="CAI9271887.1"/>
    </source>
</evidence>
<dbReference type="SMART" id="SM00320">
    <property type="entry name" value="WD40"/>
    <property type="match status" value="2"/>
</dbReference>
<evidence type="ECO:0000256" key="2">
    <source>
        <dbReference type="SAM" id="MobiDB-lite"/>
    </source>
</evidence>
<dbReference type="InterPro" id="IPR015943">
    <property type="entry name" value="WD40/YVTN_repeat-like_dom_sf"/>
</dbReference>
<dbReference type="PANTHER" id="PTHR33975:SF2">
    <property type="entry name" value="MYELIN-ASSOCIATED OLIGODENDROCYTE BASIC PROTEIN"/>
    <property type="match status" value="1"/>
</dbReference>
<dbReference type="InterPro" id="IPR001680">
    <property type="entry name" value="WD40_rpt"/>
</dbReference>
<dbReference type="Proteomes" id="UP001177003">
    <property type="component" value="Chromosome 2"/>
</dbReference>
<dbReference type="InterPro" id="IPR036322">
    <property type="entry name" value="WD40_repeat_dom_sf"/>
</dbReference>
<dbReference type="PANTHER" id="PTHR33975">
    <property type="entry name" value="MYELIN-ASSOCIATED OLIGODENDROCYTE BASIC PROTEIN"/>
    <property type="match status" value="1"/>
</dbReference>
<feature type="repeat" description="WD" evidence="1">
    <location>
        <begin position="83"/>
        <end position="118"/>
    </location>
</feature>
<proteinExistence type="predicted"/>
<evidence type="ECO:0000256" key="3">
    <source>
        <dbReference type="SAM" id="Phobius"/>
    </source>
</evidence>
<sequence>MIVSFTLSKDNKYLLVSLVNEELHLWNIQGHIRLVAKYKGHRRYQFIVRACFSGLDQSFIASGSEDSQVYIWHRGSGELIETLEGHSGAVNCISWNPANPHMLASTSDDRSIRIWGLKQLHVKQKGKGKLDFCLKRNNNDQSTTAAAKFPSQILLLIVLQQYPTSSMADTPLLLETRFSFNPSLQQTLPLPPLRSFPIKLLSGNNNVLKLNYSPYKVIRYSSKLKIKCFFMSPKPKGEYGIGGNPCRQDNDIKAVANEVFWRSIKNVQKALQFPVVTGVLLGLLILYNRQHGCVALAASGGRMGGSSFSSSSSDSSYWSSSSSSSSTRPSSSDSSYSSSTWPSSSDYSNWSSSFTRPKSSDSSYSSSTRPSSDYSYSSKRRKTSDTYYSSSTSFEGGCSRPEVGVDDIPILLFFFIMILFAVYSAMATQTDGRSSRSPTPPAEKTSVLKLQVGLLGTAKSLQRDLNRIAETADTSSPWGLSYILQETTLALLRHPDYCISGYSFVDEKWSIEEVEKIFNQFSIEERGKFNEETLVNVNNIRKQSARSKRSNGFRNEYIVITIVVAAGGEHKLPPINSSAQLKEALQKIASIPSTRIMAVEVLWTPQMENDTLTQQEYIEDYWMLHPL</sequence>
<keyword evidence="3" id="KW-0472">Membrane</keyword>
<organism evidence="4 5">
    <name type="scientific">Lactuca saligna</name>
    <name type="common">Willowleaf lettuce</name>
    <dbReference type="NCBI Taxonomy" id="75948"/>
    <lineage>
        <taxon>Eukaryota</taxon>
        <taxon>Viridiplantae</taxon>
        <taxon>Streptophyta</taxon>
        <taxon>Embryophyta</taxon>
        <taxon>Tracheophyta</taxon>
        <taxon>Spermatophyta</taxon>
        <taxon>Magnoliopsida</taxon>
        <taxon>eudicotyledons</taxon>
        <taxon>Gunneridae</taxon>
        <taxon>Pentapetalae</taxon>
        <taxon>asterids</taxon>
        <taxon>campanulids</taxon>
        <taxon>Asterales</taxon>
        <taxon>Asteraceae</taxon>
        <taxon>Cichorioideae</taxon>
        <taxon>Cichorieae</taxon>
        <taxon>Lactucinae</taxon>
        <taxon>Lactuca</taxon>
    </lineage>
</organism>
<dbReference type="PROSITE" id="PS50294">
    <property type="entry name" value="WD_REPEATS_REGION"/>
    <property type="match status" value="1"/>
</dbReference>
<keyword evidence="5" id="KW-1185">Reference proteome</keyword>
<dbReference type="Pfam" id="PF07466">
    <property type="entry name" value="DUF1517"/>
    <property type="match status" value="1"/>
</dbReference>
<keyword evidence="1" id="KW-0853">WD repeat</keyword>
<feature type="transmembrane region" description="Helical" evidence="3">
    <location>
        <begin position="408"/>
        <end position="426"/>
    </location>
</feature>
<evidence type="ECO:0000313" key="5">
    <source>
        <dbReference type="Proteomes" id="UP001177003"/>
    </source>
</evidence>
<dbReference type="EMBL" id="OX465078">
    <property type="protein sequence ID" value="CAI9271887.1"/>
    <property type="molecule type" value="Genomic_DNA"/>
</dbReference>
<dbReference type="PROSITE" id="PS50082">
    <property type="entry name" value="WD_REPEATS_2"/>
    <property type="match status" value="2"/>
</dbReference>
<evidence type="ECO:0000256" key="1">
    <source>
        <dbReference type="PROSITE-ProRule" id="PRU00221"/>
    </source>
</evidence>
<protein>
    <submittedName>
        <fullName evidence="4">Uncharacterized protein</fullName>
    </submittedName>
</protein>
<dbReference type="InterPro" id="IPR053023">
    <property type="entry name" value="FLAP_modulator"/>
</dbReference>
<dbReference type="InterPro" id="IPR010903">
    <property type="entry name" value="DUF1517"/>
</dbReference>
<accession>A0AA35VZI9</accession>
<feature type="repeat" description="WD" evidence="1">
    <location>
        <begin position="56"/>
        <end position="82"/>
    </location>
</feature>
<name>A0AA35VZI9_LACSI</name>
<dbReference type="GO" id="GO:0009507">
    <property type="term" value="C:chloroplast"/>
    <property type="evidence" value="ECO:0007669"/>
    <property type="project" value="TreeGrafter"/>
</dbReference>